<organism evidence="1 2">
    <name type="scientific">Stenotrophomonas humi</name>
    <dbReference type="NCBI Taxonomy" id="405444"/>
    <lineage>
        <taxon>Bacteria</taxon>
        <taxon>Pseudomonadati</taxon>
        <taxon>Pseudomonadota</taxon>
        <taxon>Gammaproteobacteria</taxon>
        <taxon>Lysobacterales</taxon>
        <taxon>Lysobacteraceae</taxon>
        <taxon>Stenotrophomonas</taxon>
    </lineage>
</organism>
<evidence type="ECO:0000313" key="1">
    <source>
        <dbReference type="EMBL" id="KRG65180.1"/>
    </source>
</evidence>
<evidence type="ECO:0000313" key="2">
    <source>
        <dbReference type="Proteomes" id="UP000050864"/>
    </source>
</evidence>
<protein>
    <submittedName>
        <fullName evidence="1">Uncharacterized protein</fullName>
    </submittedName>
</protein>
<gene>
    <name evidence="1" type="ORF">ABB26_05080</name>
</gene>
<dbReference type="InterPro" id="IPR036614">
    <property type="entry name" value="RusA-like_sf"/>
</dbReference>
<dbReference type="GO" id="GO:0000287">
    <property type="term" value="F:magnesium ion binding"/>
    <property type="evidence" value="ECO:0007669"/>
    <property type="project" value="InterPro"/>
</dbReference>
<dbReference type="GO" id="GO:0006310">
    <property type="term" value="P:DNA recombination"/>
    <property type="evidence" value="ECO:0007669"/>
    <property type="project" value="InterPro"/>
</dbReference>
<dbReference type="Gene3D" id="3.30.1330.70">
    <property type="entry name" value="Holliday junction resolvase RusA"/>
    <property type="match status" value="1"/>
</dbReference>
<sequence length="130" mass="14388">MKDLVLPWPHKDLSPNGRVHWARKAKASAAARELSKFEAMASGWTAGHVLPDGRLHLWIDFYPPTRRLPDDDNMLARCKAYRDGIADALGIDDKRFVSHPYVRETPRKGGEVVFRITGGPTAANEGVGNG</sequence>
<comment type="caution">
    <text evidence="1">The sequence shown here is derived from an EMBL/GenBank/DDBJ whole genome shotgun (WGS) entry which is preliminary data.</text>
</comment>
<dbReference type="PATRIC" id="fig|405444.3.peg.3723"/>
<dbReference type="STRING" id="405444.ABB26_05080"/>
<dbReference type="GO" id="GO:0006281">
    <property type="term" value="P:DNA repair"/>
    <property type="evidence" value="ECO:0007669"/>
    <property type="project" value="InterPro"/>
</dbReference>
<accession>A0A0R0C647</accession>
<name>A0A0R0C647_9GAMM</name>
<dbReference type="OrthoDB" id="6367660at2"/>
<dbReference type="SUPFAM" id="SSF103084">
    <property type="entry name" value="Holliday junction resolvase RusA"/>
    <property type="match status" value="1"/>
</dbReference>
<reference evidence="1 2" key="1">
    <citation type="submission" date="2015-05" db="EMBL/GenBank/DDBJ databases">
        <title>Genome sequencing and analysis of members of genus Stenotrophomonas.</title>
        <authorList>
            <person name="Patil P.P."/>
            <person name="Midha S."/>
            <person name="Patil P.B."/>
        </authorList>
    </citation>
    <scope>NUCLEOTIDE SEQUENCE [LARGE SCALE GENOMIC DNA]</scope>
    <source>
        <strain evidence="1 2">DSM 18929</strain>
    </source>
</reference>
<dbReference type="Proteomes" id="UP000050864">
    <property type="component" value="Unassembled WGS sequence"/>
</dbReference>
<proteinExistence type="predicted"/>
<dbReference type="EMBL" id="LDJI01000009">
    <property type="protein sequence ID" value="KRG65180.1"/>
    <property type="molecule type" value="Genomic_DNA"/>
</dbReference>
<dbReference type="RefSeq" id="WP_057632563.1">
    <property type="nucleotide sequence ID" value="NZ_LDJI01000009.1"/>
</dbReference>
<keyword evidence="2" id="KW-1185">Reference proteome</keyword>
<dbReference type="AlphaFoldDB" id="A0A0R0C647"/>